<dbReference type="Pfam" id="PF26146">
    <property type="entry name" value="PI-PLC_X"/>
    <property type="match status" value="1"/>
</dbReference>
<dbReference type="CDD" id="cd08760">
    <property type="entry name" value="Cyt_b561_FRRS1_like"/>
    <property type="match status" value="1"/>
</dbReference>
<evidence type="ECO:0000256" key="7">
    <source>
        <dbReference type="SAM" id="MobiDB-lite"/>
    </source>
</evidence>
<organism evidence="10 11">
    <name type="scientific">Tolypocladium capitatum</name>
    <dbReference type="NCBI Taxonomy" id="45235"/>
    <lineage>
        <taxon>Eukaryota</taxon>
        <taxon>Fungi</taxon>
        <taxon>Dikarya</taxon>
        <taxon>Ascomycota</taxon>
        <taxon>Pezizomycotina</taxon>
        <taxon>Sordariomycetes</taxon>
        <taxon>Hypocreomycetidae</taxon>
        <taxon>Hypocreales</taxon>
        <taxon>Ophiocordycipitaceae</taxon>
        <taxon>Tolypocladium</taxon>
    </lineage>
</organism>
<sequence>MQLPFLYPLAGTALAACNGHPELCRRRYSDVAFVGTHNSAFVGETLLHNQLVSVTEQLDNGVRFLQAQTHGKGGEIEMCHTSCWELDVGPLTRYLQEVADWMSGHADEVVTLLLTNMDGISVDKFDAAFGSSGLRNHVFRPRGVVARDQWPTLQELINAGTRLIVFMDYHSDQSKVDYILSEFNHYWETPYGITNRRFPTCRVDRPSGGDPGKLMGIMNHMLNFRIGDIVFPDMLSAGSTNSLASIQRQVDLCKSQGKPQPNVVLSTFVSPGGDVSFAFTVPDNDNVDVFFSLRVPTANSWGAVGLGSDDMKGALFLIVYRNKKGDNVTFSPRVAYGNYEPQHYPDVKIEVLNGTGVVDGYLVFNAKCTKHCRSWPAANSNSGYIDVTSPNQKTVYAVGPRESFGSDSPSAGLKFHREYGVFTMDMKRTQGSPHAPLLTKDSVNEGTSLDYRRTHQSDVKAALHATLMVLCIVAMFPFGVVLLRFGRWARWHGLNQTVAMVGVLAGFGLGLAASFNYQRSRGFRSYHQIIGFVVVAFILVQFSLGFLHHTQYRKTQAPTKYGRVHLWLGRIIIFLGMLNAFFGFTFALNRRSGMLLAGLIILGAFAILFVIIWRQWLAKKNRFQPMHGPPNGANTGYQPQPWREDYHQASGSGYPSDPPPGYEPPSQQIGLQPVSSSSSTPWKSSAAKDHEEDPALGKPQRPREFA</sequence>
<evidence type="ECO:0000256" key="8">
    <source>
        <dbReference type="SAM" id="Phobius"/>
    </source>
</evidence>
<dbReference type="Pfam" id="PF03188">
    <property type="entry name" value="Cytochrom_B561"/>
    <property type="match status" value="1"/>
</dbReference>
<protein>
    <submittedName>
        <fullName evidence="10">Integral membrane protein</fullName>
    </submittedName>
</protein>
<evidence type="ECO:0000256" key="3">
    <source>
        <dbReference type="ARBA" id="ARBA00022692"/>
    </source>
</evidence>
<dbReference type="EMBL" id="NRSZ01000403">
    <property type="protein sequence ID" value="PNY27440.1"/>
    <property type="molecule type" value="Genomic_DNA"/>
</dbReference>
<feature type="transmembrane region" description="Helical" evidence="8">
    <location>
        <begin position="461"/>
        <end position="485"/>
    </location>
</feature>
<evidence type="ECO:0000313" key="11">
    <source>
        <dbReference type="Proteomes" id="UP000236621"/>
    </source>
</evidence>
<accession>A0A2K3QIV0</accession>
<dbReference type="InterPro" id="IPR017946">
    <property type="entry name" value="PLC-like_Pdiesterase_TIM-brl"/>
</dbReference>
<dbReference type="PANTHER" id="PTHR47797:SF1">
    <property type="entry name" value="CYTOCHROME B561 DOMAIN-CONTAINING PROTEIN-RELATED"/>
    <property type="match status" value="1"/>
</dbReference>
<evidence type="ECO:0000256" key="5">
    <source>
        <dbReference type="ARBA" id="ARBA00022989"/>
    </source>
</evidence>
<reference evidence="10 11" key="1">
    <citation type="submission" date="2017-08" db="EMBL/GenBank/DDBJ databases">
        <title>Harnessing the power of phylogenomics to disentangle the directionality and signatures of interkingdom host jumping in the parasitic fungal genus Tolypocladium.</title>
        <authorList>
            <person name="Quandt C.A."/>
            <person name="Patterson W."/>
            <person name="Spatafora J.W."/>
        </authorList>
    </citation>
    <scope>NUCLEOTIDE SEQUENCE [LARGE SCALE GENOMIC DNA]</scope>
    <source>
        <strain evidence="10 11">CBS 113982</strain>
    </source>
</reference>
<dbReference type="OrthoDB" id="19261at2759"/>
<evidence type="ECO:0000313" key="10">
    <source>
        <dbReference type="EMBL" id="PNY27440.1"/>
    </source>
</evidence>
<evidence type="ECO:0000256" key="4">
    <source>
        <dbReference type="ARBA" id="ARBA00022982"/>
    </source>
</evidence>
<gene>
    <name evidence="10" type="ORF">TCAP_02635</name>
</gene>
<feature type="transmembrane region" description="Helical" evidence="8">
    <location>
        <begin position="567"/>
        <end position="588"/>
    </location>
</feature>
<proteinExistence type="predicted"/>
<dbReference type="InterPro" id="IPR006593">
    <property type="entry name" value="Cyt_b561/ferric_Rdtase_TM"/>
</dbReference>
<dbReference type="GO" id="GO:0008081">
    <property type="term" value="F:phosphoric diester hydrolase activity"/>
    <property type="evidence" value="ECO:0007669"/>
    <property type="project" value="InterPro"/>
</dbReference>
<feature type="transmembrane region" description="Helical" evidence="8">
    <location>
        <begin position="529"/>
        <end position="547"/>
    </location>
</feature>
<dbReference type="GO" id="GO:0016020">
    <property type="term" value="C:membrane"/>
    <property type="evidence" value="ECO:0007669"/>
    <property type="project" value="UniProtKB-SubCell"/>
</dbReference>
<dbReference type="STRING" id="45235.A0A2K3QIV0"/>
<dbReference type="GO" id="GO:0006629">
    <property type="term" value="P:lipid metabolic process"/>
    <property type="evidence" value="ECO:0007669"/>
    <property type="project" value="InterPro"/>
</dbReference>
<feature type="domain" description="Cytochrome b561" evidence="9">
    <location>
        <begin position="463"/>
        <end position="584"/>
    </location>
</feature>
<feature type="region of interest" description="Disordered" evidence="7">
    <location>
        <begin position="627"/>
        <end position="706"/>
    </location>
</feature>
<dbReference type="SMART" id="SM00665">
    <property type="entry name" value="B561"/>
    <property type="match status" value="1"/>
</dbReference>
<comment type="caution">
    <text evidence="10">The sequence shown here is derived from an EMBL/GenBank/DDBJ whole genome shotgun (WGS) entry which is preliminary data.</text>
</comment>
<comment type="subcellular location">
    <subcellularLocation>
        <location evidence="1">Membrane</location>
    </subcellularLocation>
</comment>
<evidence type="ECO:0000256" key="1">
    <source>
        <dbReference type="ARBA" id="ARBA00004370"/>
    </source>
</evidence>
<feature type="transmembrane region" description="Helical" evidence="8">
    <location>
        <begin position="594"/>
        <end position="613"/>
    </location>
</feature>
<dbReference type="Gene3D" id="2.60.40.1210">
    <property type="entry name" value="Cellobiose dehydrogenase, cytochrome domain"/>
    <property type="match status" value="1"/>
</dbReference>
<keyword evidence="11" id="KW-1185">Reference proteome</keyword>
<dbReference type="Gene3D" id="1.20.120.1770">
    <property type="match status" value="1"/>
</dbReference>
<feature type="transmembrane region" description="Helical" evidence="8">
    <location>
        <begin position="497"/>
        <end position="517"/>
    </location>
</feature>
<dbReference type="Proteomes" id="UP000236621">
    <property type="component" value="Unassembled WGS sequence"/>
</dbReference>
<name>A0A2K3QIV0_9HYPO</name>
<dbReference type="CDD" id="cd09630">
    <property type="entry name" value="CDH_like_cytochrome"/>
    <property type="match status" value="1"/>
</dbReference>
<keyword evidence="2" id="KW-0813">Transport</keyword>
<evidence type="ECO:0000259" key="9">
    <source>
        <dbReference type="SMART" id="SM00665"/>
    </source>
</evidence>
<feature type="compositionally biased region" description="Low complexity" evidence="7">
    <location>
        <begin position="675"/>
        <end position="685"/>
    </location>
</feature>
<dbReference type="InterPro" id="IPR015920">
    <property type="entry name" value="Cellobiose_DH-like_cyt"/>
</dbReference>
<dbReference type="SUPFAM" id="SSF49344">
    <property type="entry name" value="CBD9-like"/>
    <property type="match status" value="1"/>
</dbReference>
<evidence type="ECO:0000256" key="2">
    <source>
        <dbReference type="ARBA" id="ARBA00022448"/>
    </source>
</evidence>
<dbReference type="SUPFAM" id="SSF51695">
    <property type="entry name" value="PLC-like phosphodiesterases"/>
    <property type="match status" value="1"/>
</dbReference>
<keyword evidence="6 8" id="KW-0472">Membrane</keyword>
<keyword evidence="5 8" id="KW-1133">Transmembrane helix</keyword>
<dbReference type="AlphaFoldDB" id="A0A2K3QIV0"/>
<keyword evidence="3 8" id="KW-0812">Transmembrane</keyword>
<evidence type="ECO:0000256" key="6">
    <source>
        <dbReference type="ARBA" id="ARBA00023136"/>
    </source>
</evidence>
<dbReference type="PANTHER" id="PTHR47797">
    <property type="entry name" value="DEHYDROGENASE, PUTATIVE (AFU_ORTHOLOGUE AFUA_8G05805)-RELATED"/>
    <property type="match status" value="1"/>
</dbReference>
<keyword evidence="4" id="KW-0249">Electron transport</keyword>
<feature type="compositionally biased region" description="Basic and acidic residues" evidence="7">
    <location>
        <begin position="686"/>
        <end position="706"/>
    </location>
</feature>